<dbReference type="PRINTS" id="PR00722">
    <property type="entry name" value="CHYMOTRYPSIN"/>
</dbReference>
<dbReference type="InterPro" id="IPR033116">
    <property type="entry name" value="TRYPSIN_SER"/>
</dbReference>
<evidence type="ECO:0000256" key="7">
    <source>
        <dbReference type="SAM" id="SignalP"/>
    </source>
</evidence>
<dbReference type="GO" id="GO:0004252">
    <property type="term" value="F:serine-type endopeptidase activity"/>
    <property type="evidence" value="ECO:0007669"/>
    <property type="project" value="InterPro"/>
</dbReference>
<keyword evidence="5" id="KW-1015">Disulfide bond</keyword>
<dbReference type="InterPro" id="IPR018114">
    <property type="entry name" value="TRYPSIN_HIS"/>
</dbReference>
<dbReference type="Proteomes" id="UP001159042">
    <property type="component" value="Unassembled WGS sequence"/>
</dbReference>
<feature type="signal peptide" evidence="7">
    <location>
        <begin position="1"/>
        <end position="17"/>
    </location>
</feature>
<dbReference type="InterPro" id="IPR050430">
    <property type="entry name" value="Peptidase_S1"/>
</dbReference>
<evidence type="ECO:0000313" key="10">
    <source>
        <dbReference type="Proteomes" id="UP001159042"/>
    </source>
</evidence>
<dbReference type="Pfam" id="PF00089">
    <property type="entry name" value="Trypsin"/>
    <property type="match status" value="1"/>
</dbReference>
<proteinExistence type="inferred from homology"/>
<dbReference type="EMBL" id="JANEYG010000121">
    <property type="protein sequence ID" value="KAJ8912542.1"/>
    <property type="molecule type" value="Genomic_DNA"/>
</dbReference>
<keyword evidence="3 6" id="KW-0378">Hydrolase</keyword>
<comment type="similarity">
    <text evidence="1">Belongs to the peptidase S1 family.</text>
</comment>
<dbReference type="InterPro" id="IPR001314">
    <property type="entry name" value="Peptidase_S1A"/>
</dbReference>
<reference evidence="9 10" key="1">
    <citation type="journal article" date="2023" name="Insect Mol. Biol.">
        <title>Genome sequencing provides insights into the evolution of gene families encoding plant cell wall-degrading enzymes in longhorned beetles.</title>
        <authorList>
            <person name="Shin N.R."/>
            <person name="Okamura Y."/>
            <person name="Kirsch R."/>
            <person name="Pauchet Y."/>
        </authorList>
    </citation>
    <scope>NUCLEOTIDE SEQUENCE [LARGE SCALE GENOMIC DNA]</scope>
    <source>
        <strain evidence="9">EAD_L_NR</strain>
    </source>
</reference>
<dbReference type="GO" id="GO:0006508">
    <property type="term" value="P:proteolysis"/>
    <property type="evidence" value="ECO:0007669"/>
    <property type="project" value="UniProtKB-KW"/>
</dbReference>
<dbReference type="FunFam" id="2.40.10.10:FF:000034">
    <property type="entry name" value="Eupolytin"/>
    <property type="match status" value="1"/>
</dbReference>
<dbReference type="SUPFAM" id="SSF50494">
    <property type="entry name" value="Trypsin-like serine proteases"/>
    <property type="match status" value="1"/>
</dbReference>
<dbReference type="PANTHER" id="PTHR24276:SF98">
    <property type="entry name" value="FI18310P1-RELATED"/>
    <property type="match status" value="1"/>
</dbReference>
<keyword evidence="10" id="KW-1185">Reference proteome</keyword>
<feature type="chain" id="PRO_5043619871" description="Peptidase S1 domain-containing protein" evidence="7">
    <location>
        <begin position="18"/>
        <end position="275"/>
    </location>
</feature>
<evidence type="ECO:0000256" key="5">
    <source>
        <dbReference type="ARBA" id="ARBA00023157"/>
    </source>
</evidence>
<evidence type="ECO:0000313" key="9">
    <source>
        <dbReference type="EMBL" id="KAJ8912542.1"/>
    </source>
</evidence>
<keyword evidence="2 6" id="KW-0645">Protease</keyword>
<evidence type="ECO:0000256" key="1">
    <source>
        <dbReference type="ARBA" id="ARBA00007664"/>
    </source>
</evidence>
<evidence type="ECO:0000256" key="4">
    <source>
        <dbReference type="ARBA" id="ARBA00022825"/>
    </source>
</evidence>
<comment type="caution">
    <text evidence="9">The sequence shown here is derived from an EMBL/GenBank/DDBJ whole genome shotgun (WGS) entry which is preliminary data.</text>
</comment>
<dbReference type="AlphaFoldDB" id="A0AAV8VE93"/>
<protein>
    <recommendedName>
        <fullName evidence="8">Peptidase S1 domain-containing protein</fullName>
    </recommendedName>
</protein>
<name>A0AAV8VE93_9CUCU</name>
<gene>
    <name evidence="9" type="ORF">NQ315_006613</name>
</gene>
<dbReference type="Gene3D" id="2.40.10.10">
    <property type="entry name" value="Trypsin-like serine proteases"/>
    <property type="match status" value="2"/>
</dbReference>
<dbReference type="InterPro" id="IPR009003">
    <property type="entry name" value="Peptidase_S1_PA"/>
</dbReference>
<evidence type="ECO:0000256" key="6">
    <source>
        <dbReference type="RuleBase" id="RU363034"/>
    </source>
</evidence>
<dbReference type="PROSITE" id="PS50240">
    <property type="entry name" value="TRYPSIN_DOM"/>
    <property type="match status" value="1"/>
</dbReference>
<dbReference type="SMART" id="SM00020">
    <property type="entry name" value="Tryp_SPc"/>
    <property type="match status" value="1"/>
</dbReference>
<evidence type="ECO:0000259" key="8">
    <source>
        <dbReference type="PROSITE" id="PS50240"/>
    </source>
</evidence>
<dbReference type="PROSITE" id="PS00134">
    <property type="entry name" value="TRYPSIN_HIS"/>
    <property type="match status" value="1"/>
</dbReference>
<keyword evidence="7" id="KW-0732">Signal</keyword>
<organism evidence="9 10">
    <name type="scientific">Exocentrus adspersus</name>
    <dbReference type="NCBI Taxonomy" id="1586481"/>
    <lineage>
        <taxon>Eukaryota</taxon>
        <taxon>Metazoa</taxon>
        <taxon>Ecdysozoa</taxon>
        <taxon>Arthropoda</taxon>
        <taxon>Hexapoda</taxon>
        <taxon>Insecta</taxon>
        <taxon>Pterygota</taxon>
        <taxon>Neoptera</taxon>
        <taxon>Endopterygota</taxon>
        <taxon>Coleoptera</taxon>
        <taxon>Polyphaga</taxon>
        <taxon>Cucujiformia</taxon>
        <taxon>Chrysomeloidea</taxon>
        <taxon>Cerambycidae</taxon>
        <taxon>Lamiinae</taxon>
        <taxon>Acanthocinini</taxon>
        <taxon>Exocentrus</taxon>
    </lineage>
</organism>
<dbReference type="PROSITE" id="PS00135">
    <property type="entry name" value="TRYPSIN_SER"/>
    <property type="match status" value="1"/>
</dbReference>
<dbReference type="CDD" id="cd00190">
    <property type="entry name" value="Tryp_SPc"/>
    <property type="match status" value="1"/>
</dbReference>
<feature type="domain" description="Peptidase S1" evidence="8">
    <location>
        <begin position="46"/>
        <end position="275"/>
    </location>
</feature>
<keyword evidence="4 6" id="KW-0720">Serine protease</keyword>
<sequence>MKATVAVLFVFIAIAQADRDWSKVFPAHIKDIPHARIPHGIPSPRITGGQEATPNSIPYQVGLFISVSGGTAFCGGSLISPQTVLTAAHCVDSVTGAVEVILGAHRIRENEPTQVRVNASRIIVHPQWSSTLIRNDIAVLHLPQPVQLTDAIQVVALASDNSNSFQGHEAHVSGWGLESDEATAIAESLRVVSLPIISNSVCNVAYLGVIQDTNICASGLGGRSTCSGDSGGPLVIGAKQVGIVSFGIALGCEIGWPPAFTRVTSYIDWINAHVI</sequence>
<evidence type="ECO:0000256" key="2">
    <source>
        <dbReference type="ARBA" id="ARBA00022670"/>
    </source>
</evidence>
<dbReference type="InterPro" id="IPR043504">
    <property type="entry name" value="Peptidase_S1_PA_chymotrypsin"/>
</dbReference>
<dbReference type="InterPro" id="IPR001254">
    <property type="entry name" value="Trypsin_dom"/>
</dbReference>
<accession>A0AAV8VE93</accession>
<dbReference type="PANTHER" id="PTHR24276">
    <property type="entry name" value="POLYSERASE-RELATED"/>
    <property type="match status" value="1"/>
</dbReference>
<evidence type="ECO:0000256" key="3">
    <source>
        <dbReference type="ARBA" id="ARBA00022801"/>
    </source>
</evidence>